<accession>A0A1S9ZW40</accession>
<evidence type="ECO:0000313" key="1">
    <source>
        <dbReference type="EMBL" id="OOR87639.1"/>
    </source>
</evidence>
<sequence length="79" mass="8846">MTISRLFCPSILANTVKSTKPAPNTPLKPSKTHADLATLATFFHATFFDEFFLIKSQKSKKKKNDLHNFTICSINVSCI</sequence>
<organism evidence="1 2">
    <name type="scientific">Moraxella caviae</name>
    <dbReference type="NCBI Taxonomy" id="34060"/>
    <lineage>
        <taxon>Bacteria</taxon>
        <taxon>Pseudomonadati</taxon>
        <taxon>Pseudomonadota</taxon>
        <taxon>Gammaproteobacteria</taxon>
        <taxon>Moraxellales</taxon>
        <taxon>Moraxellaceae</taxon>
        <taxon>Moraxella</taxon>
    </lineage>
</organism>
<reference evidence="1 2" key="1">
    <citation type="submission" date="2017-02" db="EMBL/GenBank/DDBJ databases">
        <title>Draft genome sequence of Moraxella caviae CCUG 355 type strain.</title>
        <authorList>
            <person name="Engstrom-Jakobsson H."/>
            <person name="Salva-Serra F."/>
            <person name="Thorell K."/>
            <person name="Gonzales-Siles L."/>
            <person name="Karlsson R."/>
            <person name="Boulund F."/>
            <person name="Engstrand L."/>
            <person name="Moore E."/>
        </authorList>
    </citation>
    <scope>NUCLEOTIDE SEQUENCE [LARGE SCALE GENOMIC DNA]</scope>
    <source>
        <strain evidence="1 2">CCUG 355</strain>
    </source>
</reference>
<dbReference type="EMBL" id="MUXU01000067">
    <property type="protein sequence ID" value="OOR87639.1"/>
    <property type="molecule type" value="Genomic_DNA"/>
</dbReference>
<dbReference type="Proteomes" id="UP000190435">
    <property type="component" value="Unassembled WGS sequence"/>
</dbReference>
<gene>
    <name evidence="1" type="ORF">B0181_09965</name>
</gene>
<evidence type="ECO:0000313" key="2">
    <source>
        <dbReference type="Proteomes" id="UP000190435"/>
    </source>
</evidence>
<protein>
    <submittedName>
        <fullName evidence="1">Uncharacterized protein</fullName>
    </submittedName>
</protein>
<dbReference type="AlphaFoldDB" id="A0A1S9ZW40"/>
<comment type="caution">
    <text evidence="1">The sequence shown here is derived from an EMBL/GenBank/DDBJ whole genome shotgun (WGS) entry which is preliminary data.</text>
</comment>
<proteinExistence type="predicted"/>
<name>A0A1S9ZW40_9GAMM</name>
<keyword evidence="2" id="KW-1185">Reference proteome</keyword>